<feature type="region of interest" description="Disordered" evidence="2">
    <location>
        <begin position="126"/>
        <end position="176"/>
    </location>
</feature>
<keyword evidence="5" id="KW-1185">Reference proteome</keyword>
<dbReference type="SUPFAM" id="SSF103107">
    <property type="entry name" value="Hypothetical protein c14orf129, hspc210"/>
    <property type="match status" value="1"/>
</dbReference>
<feature type="domain" description="GSKIP" evidence="3">
    <location>
        <begin position="14"/>
        <end position="126"/>
    </location>
</feature>
<comment type="caution">
    <text evidence="4">The sequence shown here is derived from an EMBL/GenBank/DDBJ whole genome shotgun (WGS) entry which is preliminary data.</text>
</comment>
<dbReference type="InterPro" id="IPR007967">
    <property type="entry name" value="GSKIP_dom"/>
</dbReference>
<dbReference type="GO" id="GO:0060828">
    <property type="term" value="P:regulation of canonical Wnt signaling pathway"/>
    <property type="evidence" value="ECO:0007669"/>
    <property type="project" value="InterPro"/>
</dbReference>
<dbReference type="GO" id="GO:0019207">
    <property type="term" value="F:kinase regulator activity"/>
    <property type="evidence" value="ECO:0007669"/>
    <property type="project" value="TreeGrafter"/>
</dbReference>
<feature type="region of interest" description="Disordered" evidence="2">
    <location>
        <begin position="72"/>
        <end position="95"/>
    </location>
</feature>
<dbReference type="EMBL" id="VIIS01001974">
    <property type="protein sequence ID" value="KAF0290192.1"/>
    <property type="molecule type" value="Genomic_DNA"/>
</dbReference>
<reference evidence="4 5" key="1">
    <citation type="submission" date="2019-07" db="EMBL/GenBank/DDBJ databases">
        <title>Draft genome assembly of a fouling barnacle, Amphibalanus amphitrite (Darwin, 1854): The first reference genome for Thecostraca.</title>
        <authorList>
            <person name="Kim W."/>
        </authorList>
    </citation>
    <scope>NUCLEOTIDE SEQUENCE [LARGE SCALE GENOMIC DNA]</scope>
    <source>
        <strain evidence="4">SNU_AA5</strain>
        <tissue evidence="4">Soma without cirri and trophi</tissue>
    </source>
</reference>
<protein>
    <submittedName>
        <fullName evidence="4">GSK3-beta interaction protein</fullName>
    </submittedName>
</protein>
<name>A0A6A4VI92_AMPAM</name>
<accession>A0A6A4VI92</accession>
<dbReference type="InterPro" id="IPR023231">
    <property type="entry name" value="GSKIP_dom_sf"/>
</dbReference>
<evidence type="ECO:0000313" key="4">
    <source>
        <dbReference type="EMBL" id="KAF0290192.1"/>
    </source>
</evidence>
<dbReference type="AlphaFoldDB" id="A0A6A4VI92"/>
<dbReference type="GO" id="GO:0005737">
    <property type="term" value="C:cytoplasm"/>
    <property type="evidence" value="ECO:0007669"/>
    <property type="project" value="TreeGrafter"/>
</dbReference>
<evidence type="ECO:0000256" key="2">
    <source>
        <dbReference type="SAM" id="MobiDB-lite"/>
    </source>
</evidence>
<organism evidence="4 5">
    <name type="scientific">Amphibalanus amphitrite</name>
    <name type="common">Striped barnacle</name>
    <name type="synonym">Balanus amphitrite</name>
    <dbReference type="NCBI Taxonomy" id="1232801"/>
    <lineage>
        <taxon>Eukaryota</taxon>
        <taxon>Metazoa</taxon>
        <taxon>Ecdysozoa</taxon>
        <taxon>Arthropoda</taxon>
        <taxon>Crustacea</taxon>
        <taxon>Multicrustacea</taxon>
        <taxon>Cirripedia</taxon>
        <taxon>Thoracica</taxon>
        <taxon>Thoracicalcarea</taxon>
        <taxon>Balanomorpha</taxon>
        <taxon>Balanoidea</taxon>
        <taxon>Balanidae</taxon>
        <taxon>Amphibalaninae</taxon>
        <taxon>Amphibalanus</taxon>
    </lineage>
</organism>
<evidence type="ECO:0000256" key="1">
    <source>
        <dbReference type="ARBA" id="ARBA00009571"/>
    </source>
</evidence>
<dbReference type="PANTHER" id="PTHR12490">
    <property type="entry name" value="GSK3B-INTERACTING PROTEIN"/>
    <property type="match status" value="1"/>
</dbReference>
<comment type="similarity">
    <text evidence="1">Belongs to the GSKIP family.</text>
</comment>
<evidence type="ECO:0000313" key="5">
    <source>
        <dbReference type="Proteomes" id="UP000440578"/>
    </source>
</evidence>
<sequence length="176" mass="18007">MSSPLGSPGAAAWRLEAEAVVADIAPHVAFAAPSSLPGDSSGTYLNITTLEGRQMTVRVSAGGFSICGDKHDTCGGTSEGDTPLSSQGGGGADGKVYETPYALLNDVSPAYTAAFSRALVDRLGELAENGSDDEERAEERGKEQNDGGERSGEVKDGGMNSAKEDGLSNMNSSETT</sequence>
<feature type="compositionally biased region" description="Polar residues" evidence="2">
    <location>
        <begin position="75"/>
        <end position="86"/>
    </location>
</feature>
<evidence type="ECO:0000259" key="3">
    <source>
        <dbReference type="Pfam" id="PF05303"/>
    </source>
</evidence>
<dbReference type="PANTHER" id="PTHR12490:SF4">
    <property type="entry name" value="GSK3B-INTERACTING PROTEIN"/>
    <property type="match status" value="1"/>
</dbReference>
<dbReference type="InterPro" id="IPR037395">
    <property type="entry name" value="GSKIP"/>
</dbReference>
<dbReference type="Gene3D" id="3.30.2280.10">
    <property type="entry name" value="Hypothetical protein (hspc210)"/>
    <property type="match status" value="1"/>
</dbReference>
<dbReference type="Pfam" id="PF05303">
    <property type="entry name" value="GSKIP_dom"/>
    <property type="match status" value="1"/>
</dbReference>
<gene>
    <name evidence="4" type="primary">gskip_0</name>
    <name evidence="4" type="ORF">FJT64_011588</name>
</gene>
<proteinExistence type="inferred from homology"/>
<dbReference type="Proteomes" id="UP000440578">
    <property type="component" value="Unassembled WGS sequence"/>
</dbReference>
<dbReference type="GO" id="GO:0051018">
    <property type="term" value="F:protein kinase A binding"/>
    <property type="evidence" value="ECO:0007669"/>
    <property type="project" value="TreeGrafter"/>
</dbReference>
<feature type="compositionally biased region" description="Basic and acidic residues" evidence="2">
    <location>
        <begin position="137"/>
        <end position="166"/>
    </location>
</feature>